<dbReference type="AlphaFoldDB" id="A0A9N7TXZ0"/>
<comment type="caution">
    <text evidence="2">The sequence shown here is derived from an EMBL/GenBank/DDBJ whole genome shotgun (WGS) entry which is preliminary data.</text>
</comment>
<evidence type="ECO:0000256" key="1">
    <source>
        <dbReference type="SAM" id="MobiDB-lite"/>
    </source>
</evidence>
<reference evidence="2" key="1">
    <citation type="submission" date="2020-03" db="EMBL/GenBank/DDBJ databases">
        <authorList>
            <person name="Weist P."/>
        </authorList>
    </citation>
    <scope>NUCLEOTIDE SEQUENCE</scope>
</reference>
<evidence type="ECO:0000313" key="2">
    <source>
        <dbReference type="EMBL" id="CAB1420862.1"/>
    </source>
</evidence>
<dbReference type="Proteomes" id="UP001153269">
    <property type="component" value="Unassembled WGS sequence"/>
</dbReference>
<proteinExistence type="predicted"/>
<feature type="region of interest" description="Disordered" evidence="1">
    <location>
        <begin position="87"/>
        <end position="127"/>
    </location>
</feature>
<organism evidence="2 3">
    <name type="scientific">Pleuronectes platessa</name>
    <name type="common">European plaice</name>
    <dbReference type="NCBI Taxonomy" id="8262"/>
    <lineage>
        <taxon>Eukaryota</taxon>
        <taxon>Metazoa</taxon>
        <taxon>Chordata</taxon>
        <taxon>Craniata</taxon>
        <taxon>Vertebrata</taxon>
        <taxon>Euteleostomi</taxon>
        <taxon>Actinopterygii</taxon>
        <taxon>Neopterygii</taxon>
        <taxon>Teleostei</taxon>
        <taxon>Neoteleostei</taxon>
        <taxon>Acanthomorphata</taxon>
        <taxon>Carangaria</taxon>
        <taxon>Pleuronectiformes</taxon>
        <taxon>Pleuronectoidei</taxon>
        <taxon>Pleuronectidae</taxon>
        <taxon>Pleuronectes</taxon>
    </lineage>
</organism>
<gene>
    <name evidence="2" type="ORF">PLEPLA_LOCUS8739</name>
</gene>
<sequence length="196" mass="20817">MAELLRGGEGASSSAAGSALGSASECGEGLSFASRPPPPPHPDCRSVLRAVAPDAVRAAAAPQLMGDLRRAALSACSLVLQCGAASDREHSKHSMNKAREGERERERERGEEEACCREKTDSPPTKASGTRVFLFSIISDHVSSLPIITSSENTTWPRAKILRRAEHTDAAVQFEVSAELVSSGRSWSSGLWFVAT</sequence>
<feature type="compositionally biased region" description="Basic and acidic residues" evidence="1">
    <location>
        <begin position="87"/>
        <end position="121"/>
    </location>
</feature>
<keyword evidence="3" id="KW-1185">Reference proteome</keyword>
<name>A0A9N7TXZ0_PLEPL</name>
<evidence type="ECO:0000313" key="3">
    <source>
        <dbReference type="Proteomes" id="UP001153269"/>
    </source>
</evidence>
<feature type="non-terminal residue" evidence="2">
    <location>
        <position position="196"/>
    </location>
</feature>
<accession>A0A9N7TXZ0</accession>
<protein>
    <submittedName>
        <fullName evidence="2">Uncharacterized protein</fullName>
    </submittedName>
</protein>
<feature type="compositionally biased region" description="Low complexity" evidence="1">
    <location>
        <begin position="11"/>
        <end position="29"/>
    </location>
</feature>
<feature type="region of interest" description="Disordered" evidence="1">
    <location>
        <begin position="1"/>
        <end position="44"/>
    </location>
</feature>
<dbReference type="EMBL" id="CADEAL010000486">
    <property type="protein sequence ID" value="CAB1420862.1"/>
    <property type="molecule type" value="Genomic_DNA"/>
</dbReference>